<dbReference type="EMBL" id="BPLR01017856">
    <property type="protein sequence ID" value="GIY94989.1"/>
    <property type="molecule type" value="Genomic_DNA"/>
</dbReference>
<keyword evidence="3" id="KW-1185">Reference proteome</keyword>
<feature type="region of interest" description="Disordered" evidence="1">
    <location>
        <begin position="1"/>
        <end position="31"/>
    </location>
</feature>
<proteinExistence type="predicted"/>
<sequence length="124" mass="14161">MSRSAGQKKLLRNTENKGEKTTPFAKKKRSSSFGMLCRRALQQRFRRSREAIPSLRFPEGGMFFSGTQEKKEIKSPRICSALSASHAPLPIYHGKLDMQVKKKTLCCVISEKNKEEKMPLLIFL</sequence>
<comment type="caution">
    <text evidence="2">The sequence shown here is derived from an EMBL/GenBank/DDBJ whole genome shotgun (WGS) entry which is preliminary data.</text>
</comment>
<protein>
    <submittedName>
        <fullName evidence="2">Uncharacterized protein</fullName>
    </submittedName>
</protein>
<evidence type="ECO:0000313" key="3">
    <source>
        <dbReference type="Proteomes" id="UP001054945"/>
    </source>
</evidence>
<dbReference type="Proteomes" id="UP001054945">
    <property type="component" value="Unassembled WGS sequence"/>
</dbReference>
<accession>A0AAV4XJY8</accession>
<organism evidence="2 3">
    <name type="scientific">Caerostris extrusa</name>
    <name type="common">Bark spider</name>
    <name type="synonym">Caerostris bankana</name>
    <dbReference type="NCBI Taxonomy" id="172846"/>
    <lineage>
        <taxon>Eukaryota</taxon>
        <taxon>Metazoa</taxon>
        <taxon>Ecdysozoa</taxon>
        <taxon>Arthropoda</taxon>
        <taxon>Chelicerata</taxon>
        <taxon>Arachnida</taxon>
        <taxon>Araneae</taxon>
        <taxon>Araneomorphae</taxon>
        <taxon>Entelegynae</taxon>
        <taxon>Araneoidea</taxon>
        <taxon>Araneidae</taxon>
        <taxon>Caerostris</taxon>
    </lineage>
</organism>
<reference evidence="2 3" key="1">
    <citation type="submission" date="2021-06" db="EMBL/GenBank/DDBJ databases">
        <title>Caerostris extrusa draft genome.</title>
        <authorList>
            <person name="Kono N."/>
            <person name="Arakawa K."/>
        </authorList>
    </citation>
    <scope>NUCLEOTIDE SEQUENCE [LARGE SCALE GENOMIC DNA]</scope>
</reference>
<gene>
    <name evidence="2" type="ORF">CEXT_71641</name>
</gene>
<dbReference type="AlphaFoldDB" id="A0AAV4XJY8"/>
<evidence type="ECO:0000256" key="1">
    <source>
        <dbReference type="SAM" id="MobiDB-lite"/>
    </source>
</evidence>
<evidence type="ECO:0000313" key="2">
    <source>
        <dbReference type="EMBL" id="GIY94989.1"/>
    </source>
</evidence>
<name>A0AAV4XJY8_CAEEX</name>